<evidence type="ECO:0000313" key="3">
    <source>
        <dbReference type="Proteomes" id="UP000826195"/>
    </source>
</evidence>
<gene>
    <name evidence="2" type="ORF">KQX54_019275</name>
</gene>
<dbReference type="Proteomes" id="UP000826195">
    <property type="component" value="Unassembled WGS sequence"/>
</dbReference>
<evidence type="ECO:0000313" key="2">
    <source>
        <dbReference type="EMBL" id="KAH0561759.1"/>
    </source>
</evidence>
<evidence type="ECO:0000256" key="1">
    <source>
        <dbReference type="SAM" id="MobiDB-lite"/>
    </source>
</evidence>
<feature type="compositionally biased region" description="Polar residues" evidence="1">
    <location>
        <begin position="132"/>
        <end position="142"/>
    </location>
</feature>
<feature type="region of interest" description="Disordered" evidence="1">
    <location>
        <begin position="1"/>
        <end position="42"/>
    </location>
</feature>
<organism evidence="2 3">
    <name type="scientific">Cotesia glomerata</name>
    <name type="common">Lepidopteran parasitic wasp</name>
    <name type="synonym">Apanteles glomeratus</name>
    <dbReference type="NCBI Taxonomy" id="32391"/>
    <lineage>
        <taxon>Eukaryota</taxon>
        <taxon>Metazoa</taxon>
        <taxon>Ecdysozoa</taxon>
        <taxon>Arthropoda</taxon>
        <taxon>Hexapoda</taxon>
        <taxon>Insecta</taxon>
        <taxon>Pterygota</taxon>
        <taxon>Neoptera</taxon>
        <taxon>Endopterygota</taxon>
        <taxon>Hymenoptera</taxon>
        <taxon>Apocrita</taxon>
        <taxon>Ichneumonoidea</taxon>
        <taxon>Braconidae</taxon>
        <taxon>Microgastrinae</taxon>
        <taxon>Cotesia</taxon>
    </lineage>
</organism>
<reference evidence="2 3" key="1">
    <citation type="journal article" date="2021" name="J. Hered.">
        <title>A chromosome-level genome assembly of the parasitoid wasp, Cotesia glomerata (Hymenoptera: Braconidae).</title>
        <authorList>
            <person name="Pinto B.J."/>
            <person name="Weis J.J."/>
            <person name="Gamble T."/>
            <person name="Ode P.J."/>
            <person name="Paul R."/>
            <person name="Zaspel J.M."/>
        </authorList>
    </citation>
    <scope>NUCLEOTIDE SEQUENCE [LARGE SCALE GENOMIC DNA]</scope>
    <source>
        <strain evidence="2">CgM1</strain>
    </source>
</reference>
<keyword evidence="3" id="KW-1185">Reference proteome</keyword>
<name>A0AAV7J0L9_COTGL</name>
<dbReference type="EMBL" id="JAHXZJ010000374">
    <property type="protein sequence ID" value="KAH0561759.1"/>
    <property type="molecule type" value="Genomic_DNA"/>
</dbReference>
<proteinExistence type="predicted"/>
<feature type="region of interest" description="Disordered" evidence="1">
    <location>
        <begin position="130"/>
        <end position="151"/>
    </location>
</feature>
<protein>
    <submittedName>
        <fullName evidence="2">Uncharacterized protein</fullName>
    </submittedName>
</protein>
<accession>A0AAV7J0L9</accession>
<dbReference type="AlphaFoldDB" id="A0AAV7J0L9"/>
<feature type="region of interest" description="Disordered" evidence="1">
    <location>
        <begin position="54"/>
        <end position="81"/>
    </location>
</feature>
<sequence length="166" mass="18490">MPRISRGHLSWAAARRSSRVRGRLRGAGSEEPPGEEDAELQNQKVVMVVVLQTRREERNENSGGGLVRNPREERAAQHPDLVAADWTTTPFLARAHSYLSLNPVFFASHSSLLTPHSSEQRELKVMIVPRPQDSNEGSTRCSTPRDLDTTEPASWQSLLTAVDNQV</sequence>
<comment type="caution">
    <text evidence="2">The sequence shown here is derived from an EMBL/GenBank/DDBJ whole genome shotgun (WGS) entry which is preliminary data.</text>
</comment>